<gene>
    <name evidence="7" type="ORF">COT03_01035</name>
</gene>
<reference evidence="8" key="1">
    <citation type="submission" date="2017-09" db="EMBL/GenBank/DDBJ databases">
        <title>Depth-based differentiation of microbial function through sediment-hosted aquifers and enrichment of novel symbionts in the deep terrestrial subsurface.</title>
        <authorList>
            <person name="Probst A.J."/>
            <person name="Ladd B."/>
            <person name="Jarett J.K."/>
            <person name="Geller-Mcgrath D.E."/>
            <person name="Sieber C.M.K."/>
            <person name="Emerson J.B."/>
            <person name="Anantharaman K."/>
            <person name="Thomas B.C."/>
            <person name="Malmstrom R."/>
            <person name="Stieglmeier M."/>
            <person name="Klingl A."/>
            <person name="Woyke T."/>
            <person name="Ryan C.M."/>
            <person name="Banfield J.F."/>
        </authorList>
    </citation>
    <scope>NUCLEOTIDE SEQUENCE [LARGE SCALE GENOMIC DNA]</scope>
</reference>
<evidence type="ECO:0000313" key="7">
    <source>
        <dbReference type="EMBL" id="PIU35809.1"/>
    </source>
</evidence>
<dbReference type="PANTHER" id="PTHR14413">
    <property type="entry name" value="RIBOSOMAL PROTEIN L17"/>
    <property type="match status" value="1"/>
</dbReference>
<comment type="caution">
    <text evidence="7">The sequence shown here is derived from an EMBL/GenBank/DDBJ whole genome shotgun (WGS) entry which is preliminary data.</text>
</comment>
<sequence length="144" mass="16235">MKKSVYGRKLGRNSNQRKALFRSLISCLIEKGKVRTTLAKAKAVKGQAERLITKAKKGSLNDRRIILRFLNKKSLVDRLVDGITPNLAERHSGYLKILKLERRKGDDAVMALLSFVDELPVIEKPEKKVIKKVAEGKKVAEAKK</sequence>
<dbReference type="InterPro" id="IPR000456">
    <property type="entry name" value="Ribosomal_bL17"/>
</dbReference>
<evidence type="ECO:0000313" key="8">
    <source>
        <dbReference type="Proteomes" id="UP000229502"/>
    </source>
</evidence>
<proteinExistence type="inferred from homology"/>
<dbReference type="Pfam" id="PF01196">
    <property type="entry name" value="Ribosomal_L17"/>
    <property type="match status" value="1"/>
</dbReference>
<dbReference type="NCBIfam" id="TIGR00059">
    <property type="entry name" value="L17"/>
    <property type="match status" value="1"/>
</dbReference>
<dbReference type="GO" id="GO:0006412">
    <property type="term" value="P:translation"/>
    <property type="evidence" value="ECO:0007669"/>
    <property type="project" value="InterPro"/>
</dbReference>
<dbReference type="Proteomes" id="UP000229502">
    <property type="component" value="Unassembled WGS sequence"/>
</dbReference>
<evidence type="ECO:0000256" key="5">
    <source>
        <dbReference type="RuleBase" id="RU000660"/>
    </source>
</evidence>
<evidence type="ECO:0000256" key="4">
    <source>
        <dbReference type="ARBA" id="ARBA00035494"/>
    </source>
</evidence>
<dbReference type="InterPro" id="IPR036373">
    <property type="entry name" value="Ribosomal_bL17_sf"/>
</dbReference>
<evidence type="ECO:0000256" key="2">
    <source>
        <dbReference type="ARBA" id="ARBA00022980"/>
    </source>
</evidence>
<evidence type="ECO:0000256" key="6">
    <source>
        <dbReference type="RuleBase" id="RU000661"/>
    </source>
</evidence>
<dbReference type="PANTHER" id="PTHR14413:SF16">
    <property type="entry name" value="LARGE RIBOSOMAL SUBUNIT PROTEIN BL17M"/>
    <property type="match status" value="1"/>
</dbReference>
<keyword evidence="2 5" id="KW-0689">Ribosomal protein</keyword>
<organism evidence="7 8">
    <name type="scientific">Candidatus Shapirobacteria bacterium CG07_land_8_20_14_0_80_39_18</name>
    <dbReference type="NCBI Taxonomy" id="1974882"/>
    <lineage>
        <taxon>Bacteria</taxon>
        <taxon>Candidatus Shapironibacteriota</taxon>
    </lineage>
</organism>
<dbReference type="EMBL" id="PEWZ01000054">
    <property type="protein sequence ID" value="PIU35809.1"/>
    <property type="molecule type" value="Genomic_DNA"/>
</dbReference>
<dbReference type="Gene3D" id="3.90.1030.10">
    <property type="entry name" value="Ribosomal protein L17"/>
    <property type="match status" value="1"/>
</dbReference>
<evidence type="ECO:0000256" key="3">
    <source>
        <dbReference type="ARBA" id="ARBA00023274"/>
    </source>
</evidence>
<name>A0A2M6YRN0_9BACT</name>
<dbReference type="GO" id="GO:0003735">
    <property type="term" value="F:structural constituent of ribosome"/>
    <property type="evidence" value="ECO:0007669"/>
    <property type="project" value="InterPro"/>
</dbReference>
<dbReference type="GO" id="GO:0022625">
    <property type="term" value="C:cytosolic large ribosomal subunit"/>
    <property type="evidence" value="ECO:0007669"/>
    <property type="project" value="TreeGrafter"/>
</dbReference>
<evidence type="ECO:0000256" key="1">
    <source>
        <dbReference type="ARBA" id="ARBA00008777"/>
    </source>
</evidence>
<dbReference type="SUPFAM" id="SSF64263">
    <property type="entry name" value="Prokaryotic ribosomal protein L17"/>
    <property type="match status" value="1"/>
</dbReference>
<keyword evidence="3 5" id="KW-0687">Ribonucleoprotein</keyword>
<comment type="similarity">
    <text evidence="1 5">Belongs to the bacterial ribosomal protein bL17 family.</text>
</comment>
<protein>
    <recommendedName>
        <fullName evidence="4 6">50S ribosomal protein L17</fullName>
    </recommendedName>
</protein>
<dbReference type="AlphaFoldDB" id="A0A2M6YRN0"/>
<accession>A0A2M6YRN0</accession>